<evidence type="ECO:0000313" key="2">
    <source>
        <dbReference type="EMBL" id="AMD89124.1"/>
    </source>
</evidence>
<dbReference type="InterPro" id="IPR026634">
    <property type="entry name" value="TPST-like"/>
</dbReference>
<dbReference type="SUPFAM" id="SSF52540">
    <property type="entry name" value="P-loop containing nucleoside triphosphate hydrolases"/>
    <property type="match status" value="1"/>
</dbReference>
<dbReference type="GO" id="GO:0008476">
    <property type="term" value="F:protein-tyrosine sulfotransferase activity"/>
    <property type="evidence" value="ECO:0007669"/>
    <property type="project" value="InterPro"/>
</dbReference>
<reference evidence="3" key="1">
    <citation type="submission" date="2016-02" db="EMBL/GenBank/DDBJ databases">
        <authorList>
            <person name="Holder M.E."/>
            <person name="Ajami N.J."/>
            <person name="Petrosino J.F."/>
        </authorList>
    </citation>
    <scope>NUCLEOTIDE SEQUENCE [LARGE SCALE GENOMIC DNA]</scope>
    <source>
        <strain evidence="3">CCUG 45958</strain>
    </source>
</reference>
<protein>
    <submittedName>
        <fullName evidence="2">Protein-tyrosine sulfotransferase</fullName>
    </submittedName>
</protein>
<dbReference type="EMBL" id="CP014229">
    <property type="protein sequence ID" value="AMD89124.1"/>
    <property type="molecule type" value="Genomic_DNA"/>
</dbReference>
<dbReference type="Proteomes" id="UP000069241">
    <property type="component" value="Chromosome"/>
</dbReference>
<keyword evidence="1 2" id="KW-0808">Transferase</keyword>
<dbReference type="STRING" id="44742.AXF13_02785"/>
<keyword evidence="3" id="KW-1185">Reference proteome</keyword>
<evidence type="ECO:0000313" key="3">
    <source>
        <dbReference type="Proteomes" id="UP000069241"/>
    </source>
</evidence>
<dbReference type="Pfam" id="PF13469">
    <property type="entry name" value="Sulfotransfer_3"/>
    <property type="match status" value="1"/>
</dbReference>
<dbReference type="RefSeq" id="WP_062251558.1">
    <property type="nucleotide sequence ID" value="NZ_CP014229.1"/>
</dbReference>
<dbReference type="AlphaFoldDB" id="A0A0X8JHX3"/>
<sequence length="384" mass="44941">MPIRLKERPIFMIGAERSGTTLVMALLGCHSRIAVPEVVWYYPRFYPYLHTYGDLSQEKNFRVLAEEMVFGLKTPFWGMRVNPRTIVDEVLELAPERSFAGLYAGMHMRFAQYVSKPRWGEKTPHNLYFVGPMHHDFPDAQFIYITRDGRDACVDYMESSFGPTNIYCAAQSWKRCWNAVREWREPLRDKGLWLDVKYEELVREPQRVMRDVCEFLGEDFEDGMFDFYKTDLCRARGASRDHAPLGKPISDKYVGIHKDLLSPRDRRIFAAVAGKELEEAGYKNDVEPEMPSERMIEKYLEFDGRIRAATLDGFEGHIVFESYNDWLIDQREERRKKGVWNPADAPVVFPDGDPDEEYITGLRASTRWKKHFSIKRRYVGDVVL</sequence>
<dbReference type="KEGG" id="dfi:AXF13_02785"/>
<proteinExistence type="predicted"/>
<evidence type="ECO:0000256" key="1">
    <source>
        <dbReference type="ARBA" id="ARBA00022679"/>
    </source>
</evidence>
<dbReference type="Gene3D" id="3.40.50.300">
    <property type="entry name" value="P-loop containing nucleotide triphosphate hydrolases"/>
    <property type="match status" value="1"/>
</dbReference>
<organism evidence="2 3">
    <name type="scientific">Desulfovibrio fairfieldensis</name>
    <dbReference type="NCBI Taxonomy" id="44742"/>
    <lineage>
        <taxon>Bacteria</taxon>
        <taxon>Pseudomonadati</taxon>
        <taxon>Thermodesulfobacteriota</taxon>
        <taxon>Desulfovibrionia</taxon>
        <taxon>Desulfovibrionales</taxon>
        <taxon>Desulfovibrionaceae</taxon>
        <taxon>Desulfovibrio</taxon>
    </lineage>
</organism>
<name>A0A0X8JHX3_9BACT</name>
<dbReference type="PANTHER" id="PTHR12788">
    <property type="entry name" value="PROTEIN-TYROSINE SULFOTRANSFERASE 2"/>
    <property type="match status" value="1"/>
</dbReference>
<accession>A0A0X8JHX3</accession>
<dbReference type="PROSITE" id="PS51257">
    <property type="entry name" value="PROKAR_LIPOPROTEIN"/>
    <property type="match status" value="1"/>
</dbReference>
<dbReference type="InterPro" id="IPR027417">
    <property type="entry name" value="P-loop_NTPase"/>
</dbReference>
<gene>
    <name evidence="2" type="ORF">AXF13_02785</name>
</gene>
<dbReference type="PANTHER" id="PTHR12788:SF10">
    <property type="entry name" value="PROTEIN-TYROSINE SULFOTRANSFERASE"/>
    <property type="match status" value="1"/>
</dbReference>